<sequence>MDATINAEVLDINDCLAIHINIYITCPFKKKEYTKDMTKPKNYYHSSFSKGHMKFLSYTYNVFLIEKDYTGQ</sequence>
<evidence type="ECO:0000313" key="1">
    <source>
        <dbReference type="EMBL" id="GHO59723.1"/>
    </source>
</evidence>
<dbReference type="EMBL" id="BNJG01000003">
    <property type="protein sequence ID" value="GHO59723.1"/>
    <property type="molecule type" value="Genomic_DNA"/>
</dbReference>
<organism evidence="1 2">
    <name type="scientific">Ktedonobacter robiniae</name>
    <dbReference type="NCBI Taxonomy" id="2778365"/>
    <lineage>
        <taxon>Bacteria</taxon>
        <taxon>Bacillati</taxon>
        <taxon>Chloroflexota</taxon>
        <taxon>Ktedonobacteria</taxon>
        <taxon>Ktedonobacterales</taxon>
        <taxon>Ktedonobacteraceae</taxon>
        <taxon>Ktedonobacter</taxon>
    </lineage>
</organism>
<accession>A0ABQ3V402</accession>
<protein>
    <submittedName>
        <fullName evidence="1">Uncharacterized protein</fullName>
    </submittedName>
</protein>
<dbReference type="Proteomes" id="UP000654345">
    <property type="component" value="Unassembled WGS sequence"/>
</dbReference>
<evidence type="ECO:0000313" key="2">
    <source>
        <dbReference type="Proteomes" id="UP000654345"/>
    </source>
</evidence>
<name>A0ABQ3V402_9CHLR</name>
<proteinExistence type="predicted"/>
<reference evidence="1 2" key="1">
    <citation type="journal article" date="2021" name="Int. J. Syst. Evol. Microbiol.">
        <title>Reticulibacter mediterranei gen. nov., sp. nov., within the new family Reticulibacteraceae fam. nov., and Ktedonospora formicarum gen. nov., sp. nov., Ktedonobacter robiniae sp. nov., Dictyobacter formicarum sp. nov. and Dictyobacter arantiisoli sp. nov., belonging to the class Ktedonobacteria.</title>
        <authorList>
            <person name="Yabe S."/>
            <person name="Zheng Y."/>
            <person name="Wang C.M."/>
            <person name="Sakai Y."/>
            <person name="Abe K."/>
            <person name="Yokota A."/>
            <person name="Donadio S."/>
            <person name="Cavaletti L."/>
            <person name="Monciardini P."/>
        </authorList>
    </citation>
    <scope>NUCLEOTIDE SEQUENCE [LARGE SCALE GENOMIC DNA]</scope>
    <source>
        <strain evidence="1 2">SOSP1-30</strain>
    </source>
</reference>
<gene>
    <name evidence="1" type="ORF">KSB_81980</name>
</gene>
<comment type="caution">
    <text evidence="1">The sequence shown here is derived from an EMBL/GenBank/DDBJ whole genome shotgun (WGS) entry which is preliminary data.</text>
</comment>
<keyword evidence="2" id="KW-1185">Reference proteome</keyword>